<comment type="similarity">
    <text evidence="1 15">Belongs to the helicase family. RecG subfamily.</text>
</comment>
<dbReference type="PROSITE" id="PS51192">
    <property type="entry name" value="HELICASE_ATP_BIND_1"/>
    <property type="match status" value="1"/>
</dbReference>
<evidence type="ECO:0000256" key="13">
    <source>
        <dbReference type="ARBA" id="ARBA00034808"/>
    </source>
</evidence>
<dbReference type="InterPro" id="IPR012340">
    <property type="entry name" value="NA-bd_OB-fold"/>
</dbReference>
<dbReference type="Pfam" id="PF00270">
    <property type="entry name" value="DEAD"/>
    <property type="match status" value="1"/>
</dbReference>
<evidence type="ECO:0000256" key="4">
    <source>
        <dbReference type="ARBA" id="ARBA00022763"/>
    </source>
</evidence>
<name>A0ABQ5VT03_9RHOB</name>
<dbReference type="NCBIfam" id="NF008164">
    <property type="entry name" value="PRK10917.1-2"/>
    <property type="match status" value="1"/>
</dbReference>
<dbReference type="NCBIfam" id="NF008165">
    <property type="entry name" value="PRK10917.1-3"/>
    <property type="match status" value="1"/>
</dbReference>
<comment type="catalytic activity">
    <reaction evidence="14 15">
        <text>ATP + H2O = ADP + phosphate + H(+)</text>
        <dbReference type="Rhea" id="RHEA:13065"/>
        <dbReference type="ChEBI" id="CHEBI:15377"/>
        <dbReference type="ChEBI" id="CHEBI:15378"/>
        <dbReference type="ChEBI" id="CHEBI:30616"/>
        <dbReference type="ChEBI" id="CHEBI:43474"/>
        <dbReference type="ChEBI" id="CHEBI:456216"/>
        <dbReference type="EC" id="5.6.2.4"/>
    </reaction>
</comment>
<sequence>MSNRPEKLFPLFSALTSLGGVGPKSAAHLNKMGIENPRDLLFTLPHSLIVRTPRDTILGVNFPDVVTVEVEILSHSPNSTKGRPYRVMVKDTAQSFQLVFFHPRKDWIEKNLPIGQRRIISGKIEMFDTMPQMVHPDHIVVPSQLAEIPEFEPVYPLSAGISNKLMSKAAAHCLNVTPDATEWITPAVADKMGFMSWRRALDLAHNPKSRQDMALNSKHRARLAYDEMLSHQLCLAIARQSARKKPGQPSVPTGVLTHRVETALPFTMTSAQKRAVGEIGSDMAAPIRMNRLLQGDVGSGKTLVALMALLAAVEAGGQGVLMAPTGILAQQHFEGLKPLAEQAQVVLEILTGADKGAERKRKLDALRSGAIHILIGTHAVFQKDIEFNNLRLAVIDEQHRFGVKQRLDLGAKGRAVDILIMTATPIPRSLALANHGDMDISILDEKPAGRKDIETVMVSNTRMDQVVQRLKAAIDSGKQIYWVCPLVSESEVMDLAATDERHRALGAALGPQNIGLVHGRLSAAEKSAAMADFVSAKTKVLVATTVIEVGVDVPNATIIVIEQAERFGLSQLHQLRGRVGRGHDQSSCILLYAPPLGKTAQKRLEAIRETNDGFKISEVDLKLRGAGDVLGVQQSGLPKFRIADLEYDTELMATAQDEARLIVAQNPKLEGEQGEALRFLLYLMGADQSIGLLSVG</sequence>
<protein>
    <recommendedName>
        <fullName evidence="2 15">ATP-dependent DNA helicase RecG</fullName>
        <ecNumber evidence="13 15">5.6.2.4</ecNumber>
    </recommendedName>
</protein>
<dbReference type="CDD" id="cd17992">
    <property type="entry name" value="DEXHc_RecG"/>
    <property type="match status" value="1"/>
</dbReference>
<evidence type="ECO:0000256" key="7">
    <source>
        <dbReference type="ARBA" id="ARBA00022840"/>
    </source>
</evidence>
<reference evidence="19" key="1">
    <citation type="journal article" date="2019" name="Int. J. Syst. Evol. Microbiol.">
        <title>The Global Catalogue of Microorganisms (GCM) 10K type strain sequencing project: providing services to taxonomists for standard genome sequencing and annotation.</title>
        <authorList>
            <consortium name="The Broad Institute Genomics Platform"/>
            <consortium name="The Broad Institute Genome Sequencing Center for Infectious Disease"/>
            <person name="Wu L."/>
            <person name="Ma J."/>
        </authorList>
    </citation>
    <scope>NUCLEOTIDE SEQUENCE [LARGE SCALE GENOMIC DNA]</scope>
    <source>
        <strain evidence="19">NBRC 110140</strain>
    </source>
</reference>
<dbReference type="InterPro" id="IPR033454">
    <property type="entry name" value="RecG_wedge"/>
</dbReference>
<organism evidence="18 19">
    <name type="scientific">Amylibacter marinus</name>
    <dbReference type="NCBI Taxonomy" id="1475483"/>
    <lineage>
        <taxon>Bacteria</taxon>
        <taxon>Pseudomonadati</taxon>
        <taxon>Pseudomonadota</taxon>
        <taxon>Alphaproteobacteria</taxon>
        <taxon>Rhodobacterales</taxon>
        <taxon>Paracoccaceae</taxon>
        <taxon>Amylibacter</taxon>
    </lineage>
</organism>
<keyword evidence="6 15" id="KW-0347">Helicase</keyword>
<evidence type="ECO:0000256" key="1">
    <source>
        <dbReference type="ARBA" id="ARBA00007504"/>
    </source>
</evidence>
<keyword evidence="5 15" id="KW-0378">Hydrolase</keyword>
<dbReference type="Gene3D" id="3.40.50.300">
    <property type="entry name" value="P-loop containing nucleotide triphosphate hydrolases"/>
    <property type="match status" value="2"/>
</dbReference>
<evidence type="ECO:0000313" key="18">
    <source>
        <dbReference type="EMBL" id="GLQ34279.1"/>
    </source>
</evidence>
<dbReference type="InterPro" id="IPR027417">
    <property type="entry name" value="P-loop_NTPase"/>
</dbReference>
<dbReference type="SMART" id="SM00490">
    <property type="entry name" value="HELICc"/>
    <property type="match status" value="1"/>
</dbReference>
<evidence type="ECO:0000259" key="16">
    <source>
        <dbReference type="PROSITE" id="PS51192"/>
    </source>
</evidence>
<dbReference type="Pfam" id="PF19833">
    <property type="entry name" value="RecG_dom3_C"/>
    <property type="match status" value="1"/>
</dbReference>
<evidence type="ECO:0000256" key="2">
    <source>
        <dbReference type="ARBA" id="ARBA00017846"/>
    </source>
</evidence>
<dbReference type="Pfam" id="PF00271">
    <property type="entry name" value="Helicase_C"/>
    <property type="match status" value="1"/>
</dbReference>
<evidence type="ECO:0000256" key="10">
    <source>
        <dbReference type="ARBA" id="ARBA00023204"/>
    </source>
</evidence>
<accession>A0ABQ5VT03</accession>
<proteinExistence type="inferred from homology"/>
<dbReference type="EMBL" id="BSNN01000002">
    <property type="protein sequence ID" value="GLQ34279.1"/>
    <property type="molecule type" value="Genomic_DNA"/>
</dbReference>
<keyword evidence="4 15" id="KW-0227">DNA damage</keyword>
<keyword evidence="3 15" id="KW-0547">Nucleotide-binding</keyword>
<keyword evidence="10 15" id="KW-0234">DNA repair</keyword>
<feature type="domain" description="Helicase C-terminal" evidence="17">
    <location>
        <begin position="465"/>
        <end position="622"/>
    </location>
</feature>
<dbReference type="Proteomes" id="UP001156694">
    <property type="component" value="Unassembled WGS sequence"/>
</dbReference>
<keyword evidence="8" id="KW-0238">DNA-binding</keyword>
<dbReference type="CDD" id="cd04488">
    <property type="entry name" value="RecG_wedge_OBF"/>
    <property type="match status" value="1"/>
</dbReference>
<evidence type="ECO:0000256" key="5">
    <source>
        <dbReference type="ARBA" id="ARBA00022801"/>
    </source>
</evidence>
<dbReference type="Gene3D" id="2.40.50.140">
    <property type="entry name" value="Nucleic acid-binding proteins"/>
    <property type="match status" value="1"/>
</dbReference>
<evidence type="ECO:0000256" key="15">
    <source>
        <dbReference type="RuleBase" id="RU363016"/>
    </source>
</evidence>
<evidence type="ECO:0000256" key="11">
    <source>
        <dbReference type="ARBA" id="ARBA00023235"/>
    </source>
</evidence>
<evidence type="ECO:0000256" key="9">
    <source>
        <dbReference type="ARBA" id="ARBA00023172"/>
    </source>
</evidence>
<comment type="caution">
    <text evidence="18">The sequence shown here is derived from an EMBL/GenBank/DDBJ whole genome shotgun (WGS) entry which is preliminary data.</text>
</comment>
<keyword evidence="9 15" id="KW-0233">DNA recombination</keyword>
<keyword evidence="11" id="KW-0413">Isomerase</keyword>
<dbReference type="InterPro" id="IPR014001">
    <property type="entry name" value="Helicase_ATP-bd"/>
</dbReference>
<dbReference type="SMART" id="SM00487">
    <property type="entry name" value="DEXDc"/>
    <property type="match status" value="1"/>
</dbReference>
<keyword evidence="7 15" id="KW-0067">ATP-binding</keyword>
<dbReference type="PANTHER" id="PTHR47964:SF1">
    <property type="entry name" value="ATP-DEPENDENT DNA HELICASE HOMOLOG RECG, CHLOROPLASTIC"/>
    <property type="match status" value="1"/>
</dbReference>
<evidence type="ECO:0000256" key="8">
    <source>
        <dbReference type="ARBA" id="ARBA00023125"/>
    </source>
</evidence>
<evidence type="ECO:0000256" key="12">
    <source>
        <dbReference type="ARBA" id="ARBA00034617"/>
    </source>
</evidence>
<dbReference type="InterPro" id="IPR004609">
    <property type="entry name" value="ATP-dep_DNA_helicase_RecG"/>
</dbReference>
<evidence type="ECO:0000256" key="14">
    <source>
        <dbReference type="ARBA" id="ARBA00048988"/>
    </source>
</evidence>
<dbReference type="InterPro" id="IPR011545">
    <property type="entry name" value="DEAD/DEAH_box_helicase_dom"/>
</dbReference>
<comment type="catalytic activity">
    <reaction evidence="12 15">
        <text>Couples ATP hydrolysis with the unwinding of duplex DNA by translocating in the 3'-5' direction.</text>
        <dbReference type="EC" id="5.6.2.4"/>
    </reaction>
</comment>
<evidence type="ECO:0000313" key="19">
    <source>
        <dbReference type="Proteomes" id="UP001156694"/>
    </source>
</evidence>
<dbReference type="NCBIfam" id="TIGR00643">
    <property type="entry name" value="recG"/>
    <property type="match status" value="1"/>
</dbReference>
<dbReference type="EC" id="5.6.2.4" evidence="13 15"/>
<dbReference type="NCBIfam" id="NF008168">
    <property type="entry name" value="PRK10917.2-2"/>
    <property type="match status" value="1"/>
</dbReference>
<feature type="domain" description="Helicase ATP-binding" evidence="16">
    <location>
        <begin position="282"/>
        <end position="443"/>
    </location>
</feature>
<dbReference type="SUPFAM" id="SSF50249">
    <property type="entry name" value="Nucleic acid-binding proteins"/>
    <property type="match status" value="1"/>
</dbReference>
<dbReference type="RefSeq" id="WP_284375997.1">
    <property type="nucleotide sequence ID" value="NZ_BSNN01000002.1"/>
</dbReference>
<dbReference type="InterPro" id="IPR045562">
    <property type="entry name" value="RecG_dom3_C"/>
</dbReference>
<dbReference type="InterPro" id="IPR001650">
    <property type="entry name" value="Helicase_C-like"/>
</dbReference>
<comment type="function">
    <text evidence="15">Plays a critical role in recombination and DNA repair. Helps process Holliday junction intermediates to mature products by catalyzing branch migration. Has replication fork regression activity, unwinds stalled or blocked replication forks to make a HJ that can be resolved. Has a DNA unwinding activity characteristic of a DNA helicase with 3'-5' polarity.</text>
</comment>
<evidence type="ECO:0000256" key="6">
    <source>
        <dbReference type="ARBA" id="ARBA00022806"/>
    </source>
</evidence>
<gene>
    <name evidence="18" type="primary">recG</name>
    <name evidence="18" type="ORF">GCM10007939_05620</name>
</gene>
<dbReference type="InterPro" id="IPR047112">
    <property type="entry name" value="RecG/Mfd"/>
</dbReference>
<dbReference type="PANTHER" id="PTHR47964">
    <property type="entry name" value="ATP-DEPENDENT DNA HELICASE HOMOLOG RECG, CHLOROPLASTIC"/>
    <property type="match status" value="1"/>
</dbReference>
<dbReference type="SUPFAM" id="SSF52540">
    <property type="entry name" value="P-loop containing nucleoside triphosphate hydrolases"/>
    <property type="match status" value="2"/>
</dbReference>
<evidence type="ECO:0000259" key="17">
    <source>
        <dbReference type="PROSITE" id="PS51194"/>
    </source>
</evidence>
<evidence type="ECO:0000256" key="3">
    <source>
        <dbReference type="ARBA" id="ARBA00022741"/>
    </source>
</evidence>
<dbReference type="Pfam" id="PF17191">
    <property type="entry name" value="RecG_wedge"/>
    <property type="match status" value="1"/>
</dbReference>
<keyword evidence="19" id="KW-1185">Reference proteome</keyword>
<dbReference type="PROSITE" id="PS51194">
    <property type="entry name" value="HELICASE_CTER"/>
    <property type="match status" value="1"/>
</dbReference>
<dbReference type="GO" id="GO:0004386">
    <property type="term" value="F:helicase activity"/>
    <property type="evidence" value="ECO:0007669"/>
    <property type="project" value="UniProtKB-KW"/>
</dbReference>